<name>A0A368XIG5_9BURK</name>
<dbReference type="OrthoDB" id="9770681at2"/>
<organism evidence="12 13">
    <name type="scientific">Pseudorhodoferax soli</name>
    <dbReference type="NCBI Taxonomy" id="545864"/>
    <lineage>
        <taxon>Bacteria</taxon>
        <taxon>Pseudomonadati</taxon>
        <taxon>Pseudomonadota</taxon>
        <taxon>Betaproteobacteria</taxon>
        <taxon>Burkholderiales</taxon>
        <taxon>Comamonadaceae</taxon>
    </lineage>
</organism>
<evidence type="ECO:0000256" key="6">
    <source>
        <dbReference type="ARBA" id="ARBA00022827"/>
    </source>
</evidence>
<evidence type="ECO:0000259" key="10">
    <source>
        <dbReference type="Pfam" id="PF02770"/>
    </source>
</evidence>
<dbReference type="Proteomes" id="UP000252884">
    <property type="component" value="Unassembled WGS sequence"/>
</dbReference>
<dbReference type="AlphaFoldDB" id="A0A368XIG5"/>
<dbReference type="PANTHER" id="PTHR43884">
    <property type="entry name" value="ACYL-COA DEHYDROGENASE"/>
    <property type="match status" value="1"/>
</dbReference>
<keyword evidence="4" id="KW-0101">Branched-chain amino acid catabolism</keyword>
<comment type="caution">
    <text evidence="12">The sequence shown here is derived from an EMBL/GenBank/DDBJ whole genome shotgun (WGS) entry which is preliminary data.</text>
</comment>
<evidence type="ECO:0000256" key="1">
    <source>
        <dbReference type="ARBA" id="ARBA00001974"/>
    </source>
</evidence>
<dbReference type="InterPro" id="IPR006089">
    <property type="entry name" value="Acyl-CoA_DH_CS"/>
</dbReference>
<feature type="domain" description="Acyl-CoA dehydrogenase/oxidase C-terminal" evidence="9">
    <location>
        <begin position="234"/>
        <end position="382"/>
    </location>
</feature>
<proteinExistence type="inferred from homology"/>
<dbReference type="GO" id="GO:0050660">
    <property type="term" value="F:flavin adenine dinucleotide binding"/>
    <property type="evidence" value="ECO:0007669"/>
    <property type="project" value="InterPro"/>
</dbReference>
<feature type="domain" description="Acyl-CoA dehydrogenase/oxidase N-terminal" evidence="11">
    <location>
        <begin position="8"/>
        <end position="117"/>
    </location>
</feature>
<protein>
    <submittedName>
        <fullName evidence="12">Acyl-CoA dehydrogenase</fullName>
    </submittedName>
</protein>
<sequence>MIRDPEITQAFLDSVRSFVNERLIPAENAVAETDQIPEDIVQEMKAMGLFGLTVPEEYGGLGVTMEEESLIMFEMGRTSPAFRSLFGTTVGIGSQGILIDGTQAQKDHYLPKLASGELTASFALTEPEAGSDAGSLRTSARKATDDKGDHYIVNGSKRFITNAPTAGIFTLMARTDPNNKGSGGVSAFIVDAKSPGITVGKPDKKMGQRGAHTADVNFDNVRVPAENIIGGKEGMGFKTAMKVLEKGRIHIAAICVGAAERMLEDALKYAMERRQFGQPIAEFQLVQAMLADSKMEAYAARCMVIDAARRRDNGENVSTEASCCKLFASEICGKVADRAVQIFGGSGYVADHGIERFYRDVRLFRLYEGTSQIQQLVIARNMIKAAS</sequence>
<reference evidence="12 13" key="1">
    <citation type="submission" date="2018-07" db="EMBL/GenBank/DDBJ databases">
        <title>Genomic Encyclopedia of Type Strains, Phase IV (KMG-IV): sequencing the most valuable type-strain genomes for metagenomic binning, comparative biology and taxonomic classification.</title>
        <authorList>
            <person name="Goeker M."/>
        </authorList>
    </citation>
    <scope>NUCLEOTIDE SEQUENCE [LARGE SCALE GENOMIC DNA]</scope>
    <source>
        <strain evidence="12 13">DSM 21634</strain>
    </source>
</reference>
<evidence type="ECO:0000259" key="9">
    <source>
        <dbReference type="Pfam" id="PF00441"/>
    </source>
</evidence>
<evidence type="ECO:0000256" key="7">
    <source>
        <dbReference type="ARBA" id="ARBA00023002"/>
    </source>
</evidence>
<keyword evidence="5" id="KW-0285">Flavoprotein</keyword>
<evidence type="ECO:0000256" key="8">
    <source>
        <dbReference type="SAM" id="MobiDB-lite"/>
    </source>
</evidence>
<comment type="pathway">
    <text evidence="2">Amino-acid degradation; L-valine degradation.</text>
</comment>
<dbReference type="Gene3D" id="1.10.540.10">
    <property type="entry name" value="Acyl-CoA dehydrogenase/oxidase, N-terminal domain"/>
    <property type="match status" value="1"/>
</dbReference>
<comment type="similarity">
    <text evidence="3">Belongs to the acyl-CoA dehydrogenase family.</text>
</comment>
<comment type="cofactor">
    <cofactor evidence="1">
        <name>FAD</name>
        <dbReference type="ChEBI" id="CHEBI:57692"/>
    </cofactor>
</comment>
<dbReference type="PROSITE" id="PS00073">
    <property type="entry name" value="ACYL_COA_DH_2"/>
    <property type="match status" value="1"/>
</dbReference>
<dbReference type="InterPro" id="IPR036250">
    <property type="entry name" value="AcylCo_DH-like_C"/>
</dbReference>
<dbReference type="InterPro" id="IPR013786">
    <property type="entry name" value="AcylCoA_DH/ox_N"/>
</dbReference>
<dbReference type="InterPro" id="IPR009100">
    <property type="entry name" value="AcylCoA_DH/oxidase_NM_dom_sf"/>
</dbReference>
<keyword evidence="13" id="KW-1185">Reference proteome</keyword>
<evidence type="ECO:0000256" key="5">
    <source>
        <dbReference type="ARBA" id="ARBA00022630"/>
    </source>
</evidence>
<feature type="region of interest" description="Disordered" evidence="8">
    <location>
        <begin position="126"/>
        <end position="146"/>
    </location>
</feature>
<dbReference type="Pfam" id="PF02771">
    <property type="entry name" value="Acyl-CoA_dh_N"/>
    <property type="match status" value="1"/>
</dbReference>
<accession>A0A368XIG5</accession>
<gene>
    <name evidence="12" type="ORF">DES41_110173</name>
</gene>
<evidence type="ECO:0000259" key="11">
    <source>
        <dbReference type="Pfam" id="PF02771"/>
    </source>
</evidence>
<evidence type="ECO:0000256" key="3">
    <source>
        <dbReference type="ARBA" id="ARBA00009347"/>
    </source>
</evidence>
<dbReference type="RefSeq" id="WP_114471314.1">
    <property type="nucleotide sequence ID" value="NZ_QPJK01000010.1"/>
</dbReference>
<dbReference type="Gene3D" id="1.20.140.10">
    <property type="entry name" value="Butyryl-CoA Dehydrogenase, subunit A, domain 3"/>
    <property type="match status" value="1"/>
</dbReference>
<evidence type="ECO:0000256" key="2">
    <source>
        <dbReference type="ARBA" id="ARBA00005109"/>
    </source>
</evidence>
<dbReference type="Gene3D" id="2.40.110.10">
    <property type="entry name" value="Butyryl-CoA Dehydrogenase, subunit A, domain 2"/>
    <property type="match status" value="1"/>
</dbReference>
<dbReference type="InterPro" id="IPR009075">
    <property type="entry name" value="AcylCo_DH/oxidase_C"/>
</dbReference>
<dbReference type="GO" id="GO:0003995">
    <property type="term" value="F:acyl-CoA dehydrogenase activity"/>
    <property type="evidence" value="ECO:0007669"/>
    <property type="project" value="InterPro"/>
</dbReference>
<dbReference type="SUPFAM" id="SSF56645">
    <property type="entry name" value="Acyl-CoA dehydrogenase NM domain-like"/>
    <property type="match status" value="1"/>
</dbReference>
<dbReference type="PIRSF" id="PIRSF016578">
    <property type="entry name" value="HsaA"/>
    <property type="match status" value="1"/>
</dbReference>
<dbReference type="PROSITE" id="PS00072">
    <property type="entry name" value="ACYL_COA_DH_1"/>
    <property type="match status" value="1"/>
</dbReference>
<dbReference type="SUPFAM" id="SSF47203">
    <property type="entry name" value="Acyl-CoA dehydrogenase C-terminal domain-like"/>
    <property type="match status" value="1"/>
</dbReference>
<feature type="domain" description="Acyl-CoA oxidase/dehydrogenase middle" evidence="10">
    <location>
        <begin position="121"/>
        <end position="221"/>
    </location>
</feature>
<evidence type="ECO:0000313" key="13">
    <source>
        <dbReference type="Proteomes" id="UP000252884"/>
    </source>
</evidence>
<dbReference type="InterPro" id="IPR037069">
    <property type="entry name" value="AcylCoA_DH/ox_N_sf"/>
</dbReference>
<dbReference type="InterPro" id="IPR006091">
    <property type="entry name" value="Acyl-CoA_Oxase/DH_mid-dom"/>
</dbReference>
<keyword evidence="7" id="KW-0560">Oxidoreductase</keyword>
<dbReference type="Pfam" id="PF00441">
    <property type="entry name" value="Acyl-CoA_dh_1"/>
    <property type="match status" value="1"/>
</dbReference>
<dbReference type="FunFam" id="2.40.110.10:FF:000001">
    <property type="entry name" value="Acyl-CoA dehydrogenase, mitochondrial"/>
    <property type="match status" value="1"/>
</dbReference>
<keyword evidence="6" id="KW-0274">FAD</keyword>
<dbReference type="EMBL" id="QPJK01000010">
    <property type="protein sequence ID" value="RCW66808.1"/>
    <property type="molecule type" value="Genomic_DNA"/>
</dbReference>
<evidence type="ECO:0000313" key="12">
    <source>
        <dbReference type="EMBL" id="RCW66808.1"/>
    </source>
</evidence>
<dbReference type="PANTHER" id="PTHR43884:SF12">
    <property type="entry name" value="ISOVALERYL-COA DEHYDROGENASE, MITOCHONDRIAL-RELATED"/>
    <property type="match status" value="1"/>
</dbReference>
<dbReference type="GO" id="GO:0009083">
    <property type="term" value="P:branched-chain amino acid catabolic process"/>
    <property type="evidence" value="ECO:0007669"/>
    <property type="project" value="UniProtKB-KW"/>
</dbReference>
<dbReference type="FunFam" id="1.20.140.10:FF:000001">
    <property type="entry name" value="Acyl-CoA dehydrogenase"/>
    <property type="match status" value="1"/>
</dbReference>
<dbReference type="FunFam" id="1.10.540.10:FF:000001">
    <property type="entry name" value="Very long-chain-specific acyl-CoA dehydrogenase, mitochondrial"/>
    <property type="match status" value="1"/>
</dbReference>
<evidence type="ECO:0000256" key="4">
    <source>
        <dbReference type="ARBA" id="ARBA00022456"/>
    </source>
</evidence>
<dbReference type="InterPro" id="IPR046373">
    <property type="entry name" value="Acyl-CoA_Oxase/DH_mid-dom_sf"/>
</dbReference>
<dbReference type="Pfam" id="PF02770">
    <property type="entry name" value="Acyl-CoA_dh_M"/>
    <property type="match status" value="1"/>
</dbReference>